<feature type="domain" description="LtfC/p132/Gp6 beta-sandwich" evidence="1">
    <location>
        <begin position="8"/>
        <end position="99"/>
    </location>
</feature>
<organism evidence="2 3">
    <name type="scientific">Gordonia phage Syleon</name>
    <dbReference type="NCBI Taxonomy" id="2653718"/>
    <lineage>
        <taxon>Viruses</taxon>
        <taxon>Duplodnaviria</taxon>
        <taxon>Heunggongvirae</taxon>
        <taxon>Uroviricota</taxon>
        <taxon>Caudoviricetes</taxon>
        <taxon>Deeyouvirinae</taxon>
        <taxon>Octobienvirus</taxon>
        <taxon>Octobienvirus syleon</taxon>
    </lineage>
</organism>
<sequence>MANLGYDPLKGKLILSNGADWVCTLQTGEVWPAGTEVWVQVGDLDPWNASVTEATGTAAFRVESTITDTVPDKTPYTIYLRFPGSPSTEYAWFEDQVRRTRK</sequence>
<keyword evidence="3" id="KW-1185">Reference proteome</keyword>
<dbReference type="Proteomes" id="UP000346466">
    <property type="component" value="Segment"/>
</dbReference>
<proteinExistence type="predicted"/>
<protein>
    <recommendedName>
        <fullName evidence="1">LtfC/p132/Gp6 beta-sandwich domain-containing protein</fullName>
    </recommendedName>
</protein>
<name>A0A5Q2WEF1_9CAUD</name>
<reference evidence="2 3" key="1">
    <citation type="submission" date="2019-09" db="EMBL/GenBank/DDBJ databases">
        <authorList>
            <person name="Falcon-Lizardi N."/>
            <person name="Rios-Rosa Y."/>
            <person name="Rivera-Cruz A."/>
            <person name="Rivera-Espinal N.S."/>
            <person name="Rodriguez-Cotto F.E."/>
            <person name="Rosa-Flores A.N."/>
            <person name="Rubin M.R."/>
            <person name="Vazquez E."/>
            <person name="Molloy S.D."/>
            <person name="Garlena R.A."/>
            <person name="Russell D.A."/>
            <person name="Pope W.H."/>
            <person name="Jacobs-Sera D."/>
            <person name="Hatfull G.F."/>
        </authorList>
    </citation>
    <scope>NUCLEOTIDE SEQUENCE [LARGE SCALE GENOMIC DNA]</scope>
</reference>
<dbReference type="InterPro" id="IPR055688">
    <property type="entry name" value="LtfC/p132/Gp6_b-sand"/>
</dbReference>
<evidence type="ECO:0000259" key="1">
    <source>
        <dbReference type="Pfam" id="PF23926"/>
    </source>
</evidence>
<dbReference type="RefSeq" id="YP_010246690.1">
    <property type="nucleotide sequence ID" value="NC_060137.1"/>
</dbReference>
<dbReference type="Pfam" id="PF23926">
    <property type="entry name" value="LtfC"/>
    <property type="match status" value="1"/>
</dbReference>
<evidence type="ECO:0000313" key="2">
    <source>
        <dbReference type="EMBL" id="QGH75760.1"/>
    </source>
</evidence>
<dbReference type="GeneID" id="70081255"/>
<dbReference type="EMBL" id="MN444870">
    <property type="protein sequence ID" value="QGH75760.1"/>
    <property type="molecule type" value="Genomic_DNA"/>
</dbReference>
<evidence type="ECO:0000313" key="3">
    <source>
        <dbReference type="Proteomes" id="UP000346466"/>
    </source>
</evidence>
<gene>
    <name evidence="2" type="primary">31</name>
    <name evidence="2" type="ORF">SEA_SYLEON_31</name>
</gene>
<accession>A0A5Q2WEF1</accession>
<dbReference type="KEGG" id="vg:70081255"/>